<evidence type="ECO:0000313" key="1">
    <source>
        <dbReference type="EMBL" id="QJA52857.1"/>
    </source>
</evidence>
<reference evidence="1" key="1">
    <citation type="submission" date="2020-03" db="EMBL/GenBank/DDBJ databases">
        <title>The deep terrestrial virosphere.</title>
        <authorList>
            <person name="Holmfeldt K."/>
            <person name="Nilsson E."/>
            <person name="Simone D."/>
            <person name="Lopez-Fernandez M."/>
            <person name="Wu X."/>
            <person name="de Brujin I."/>
            <person name="Lundin D."/>
            <person name="Andersson A."/>
            <person name="Bertilsson S."/>
            <person name="Dopson M."/>
        </authorList>
    </citation>
    <scope>NUCLEOTIDE SEQUENCE</scope>
    <source>
        <strain evidence="1">TM448A03054</strain>
    </source>
</reference>
<gene>
    <name evidence="1" type="ORF">TM448A03054_0002</name>
</gene>
<proteinExistence type="predicted"/>
<sequence length="113" mass="13572">MKQRRFDPMTALCEWTDRDGEHDRPAWQMWWLNRLITLVYWLTDTEPWQYYFGPPHADTPHPWTYLGNRVQTYLKTVRCRLRGHAGQVFYNPGGFEPDESCRNCGEPCWPQGH</sequence>
<name>A0A6H1ZZW0_9ZZZZ</name>
<dbReference type="EMBL" id="MT144374">
    <property type="protein sequence ID" value="QJA52857.1"/>
    <property type="molecule type" value="Genomic_DNA"/>
</dbReference>
<accession>A0A6H1ZZW0</accession>
<protein>
    <submittedName>
        <fullName evidence="1">Uncharacterized protein</fullName>
    </submittedName>
</protein>
<dbReference type="AlphaFoldDB" id="A0A6H1ZZW0"/>
<organism evidence="1">
    <name type="scientific">viral metagenome</name>
    <dbReference type="NCBI Taxonomy" id="1070528"/>
    <lineage>
        <taxon>unclassified sequences</taxon>
        <taxon>metagenomes</taxon>
        <taxon>organismal metagenomes</taxon>
    </lineage>
</organism>